<proteinExistence type="predicted"/>
<keyword evidence="2" id="KW-1185">Reference proteome</keyword>
<dbReference type="Proteomes" id="UP000465810">
    <property type="component" value="Unassembled WGS sequence"/>
</dbReference>
<protein>
    <submittedName>
        <fullName evidence="1">Uncharacterized protein</fullName>
    </submittedName>
</protein>
<organism evidence="1 2">
    <name type="scientific">Novosphingobium silvae</name>
    <dbReference type="NCBI Taxonomy" id="2692619"/>
    <lineage>
        <taxon>Bacteria</taxon>
        <taxon>Pseudomonadati</taxon>
        <taxon>Pseudomonadota</taxon>
        <taxon>Alphaproteobacteria</taxon>
        <taxon>Sphingomonadales</taxon>
        <taxon>Sphingomonadaceae</taxon>
        <taxon>Novosphingobium</taxon>
    </lineage>
</organism>
<name>A0A7X4GJS7_9SPHN</name>
<sequence>MAMGSKRLDTVADLVRHGLNAQVECLACRRVVIVPAAKLRDRCFAKSIPMKLEIVARHLRCSCGHRGTKLDATGVQLSPP</sequence>
<dbReference type="EMBL" id="WVTD01000023">
    <property type="protein sequence ID" value="MYL99927.1"/>
    <property type="molecule type" value="Genomic_DNA"/>
</dbReference>
<dbReference type="AlphaFoldDB" id="A0A7X4GJS7"/>
<evidence type="ECO:0000313" key="1">
    <source>
        <dbReference type="EMBL" id="MYL99927.1"/>
    </source>
</evidence>
<accession>A0A7X4GJS7</accession>
<evidence type="ECO:0000313" key="2">
    <source>
        <dbReference type="Proteomes" id="UP000465810"/>
    </source>
</evidence>
<dbReference type="RefSeq" id="WP_156442722.1">
    <property type="nucleotide sequence ID" value="NZ_WVTD01000023.1"/>
</dbReference>
<reference evidence="1 2" key="1">
    <citation type="submission" date="2019-12" db="EMBL/GenBank/DDBJ databases">
        <authorList>
            <person name="Feng G."/>
            <person name="Zhu H."/>
        </authorList>
    </citation>
    <scope>NUCLEOTIDE SEQUENCE [LARGE SCALE GENOMIC DNA]</scope>
    <source>
        <strain evidence="1 2">FGD1</strain>
    </source>
</reference>
<comment type="caution">
    <text evidence="1">The sequence shown here is derived from an EMBL/GenBank/DDBJ whole genome shotgun (WGS) entry which is preliminary data.</text>
</comment>
<gene>
    <name evidence="1" type="ORF">GR702_19390</name>
</gene>